<proteinExistence type="predicted"/>
<accession>A0A2H0NDY9</accession>
<name>A0A2H0NDY9_9BACT</name>
<dbReference type="EMBL" id="PCWQ01000007">
    <property type="protein sequence ID" value="PIR07107.1"/>
    <property type="molecule type" value="Genomic_DNA"/>
</dbReference>
<evidence type="ECO:0000313" key="1">
    <source>
        <dbReference type="EMBL" id="PIR07107.1"/>
    </source>
</evidence>
<comment type="caution">
    <text evidence="1">The sequence shown here is derived from an EMBL/GenBank/DDBJ whole genome shotgun (WGS) entry which is preliminary data.</text>
</comment>
<dbReference type="Proteomes" id="UP000230564">
    <property type="component" value="Unassembled WGS sequence"/>
</dbReference>
<dbReference type="AlphaFoldDB" id="A0A2H0NDY9"/>
<reference evidence="1 2" key="1">
    <citation type="submission" date="2017-09" db="EMBL/GenBank/DDBJ databases">
        <title>Depth-based differentiation of microbial function through sediment-hosted aquifers and enrichment of novel symbionts in the deep terrestrial subsurface.</title>
        <authorList>
            <person name="Probst A.J."/>
            <person name="Ladd B."/>
            <person name="Jarett J.K."/>
            <person name="Geller-Mcgrath D.E."/>
            <person name="Sieber C.M."/>
            <person name="Emerson J.B."/>
            <person name="Anantharaman K."/>
            <person name="Thomas B.C."/>
            <person name="Malmstrom R."/>
            <person name="Stieglmeier M."/>
            <person name="Klingl A."/>
            <person name="Woyke T."/>
            <person name="Ryan C.M."/>
            <person name="Banfield J.F."/>
        </authorList>
    </citation>
    <scope>NUCLEOTIDE SEQUENCE [LARGE SCALE GENOMIC DNA]</scope>
    <source>
        <strain evidence="1">CG11_big_fil_rev_8_21_14_0_20_36_20</strain>
    </source>
</reference>
<evidence type="ECO:0000313" key="2">
    <source>
        <dbReference type="Proteomes" id="UP000230564"/>
    </source>
</evidence>
<organism evidence="1 2">
    <name type="scientific">Candidatus Komeilibacteria bacterium CG11_big_fil_rev_8_21_14_0_20_36_20</name>
    <dbReference type="NCBI Taxonomy" id="1974477"/>
    <lineage>
        <taxon>Bacteria</taxon>
        <taxon>Candidatus Komeiliibacteriota</taxon>
    </lineage>
</organism>
<sequence length="104" mass="11965">MSSFGFKKTILKQILGENKYSAEFQKLEHLNKLRNLFGHASLNLVQGNNMSDPKAEVHFNDPKKPDNIIDPADALQDFNKSYPEVLEWLKEISKDKGVVYKRTN</sequence>
<gene>
    <name evidence="1" type="ORF">COV55_01610</name>
</gene>
<protein>
    <submittedName>
        <fullName evidence="1">Uncharacterized protein</fullName>
    </submittedName>
</protein>